<dbReference type="InterPro" id="IPR013856">
    <property type="entry name" value="Peptidase_M4_domain"/>
</dbReference>
<evidence type="ECO:0000256" key="6">
    <source>
        <dbReference type="ARBA" id="ARBA00022833"/>
    </source>
</evidence>
<keyword evidence="4 10" id="KW-0732">Signal</keyword>
<dbReference type="SUPFAM" id="SSF55486">
    <property type="entry name" value="Metalloproteases ('zincins'), catalytic domain"/>
    <property type="match status" value="1"/>
</dbReference>
<protein>
    <recommendedName>
        <fullName evidence="10">Neutral metalloproteinase</fullName>
        <ecNumber evidence="10">3.4.24.-</ecNumber>
    </recommendedName>
</protein>
<dbReference type="OrthoDB" id="5378341at2"/>
<dbReference type="InterPro" id="IPR050728">
    <property type="entry name" value="Zinc_Metalloprotease_M4"/>
</dbReference>
<dbReference type="InterPro" id="IPR011096">
    <property type="entry name" value="FTP_domain"/>
</dbReference>
<gene>
    <name evidence="14" type="primary">proA_1</name>
    <name evidence="14" type="ORF">Lnau_0411</name>
</gene>
<evidence type="ECO:0000256" key="5">
    <source>
        <dbReference type="ARBA" id="ARBA00022801"/>
    </source>
</evidence>
<dbReference type="PRINTS" id="PR00730">
    <property type="entry name" value="THERMOLYSIN"/>
</dbReference>
<dbReference type="EMBL" id="LNYO01000004">
    <property type="protein sequence ID" value="KTD38917.1"/>
    <property type="molecule type" value="Genomic_DNA"/>
</dbReference>
<evidence type="ECO:0000256" key="3">
    <source>
        <dbReference type="ARBA" id="ARBA00022723"/>
    </source>
</evidence>
<comment type="function">
    <text evidence="10">Extracellular zinc metalloprotease.</text>
</comment>
<evidence type="ECO:0000256" key="4">
    <source>
        <dbReference type="ARBA" id="ARBA00022729"/>
    </source>
</evidence>
<evidence type="ECO:0000259" key="13">
    <source>
        <dbReference type="Pfam" id="PF07504"/>
    </source>
</evidence>
<comment type="cofactor">
    <cofactor evidence="10">
        <name>Zn(2+)</name>
        <dbReference type="ChEBI" id="CHEBI:29105"/>
    </cofactor>
</comment>
<sequence length="548" mass="62247">MQSNFYLSTLAASLAFAMVTTAQAAEPVPLQQQSFKAIQLQFQLVLPGMMQTSVVSPDTLQFIQQRTDNNHITHIRMQQQYLGFEVFGGYAIMHSEKTANHLLAAQDKVWMNGTLYRGLQTDLGQPTPDFVKNAPLALEQFKTQYQGKDLSEEQVTPMIYIDEQHQAHWAYRVSVYIRHDHQIPEKPTAILDAKTYKPFTQWNEIKTAEPNQLKPLRIPVKGMGYGGNNKTGQYLFGKNYPLLDVTYDRLLKNCYMENEAVKVVDMDHNYFSLNGAMKFKCRKSEDNNPLTFWTGYNNDGYDKENGAFSPTNDALYSGYVIKHLYHDWYGVEVLSKKGKPMKLVMRVHYGEGYENAYWDGKQMTFGDGDSSLYPLVSLGIGAHEVSHGFTEQHSNLVYKSYSGALNESFSDMAAQAAEFYSTGKNTWLIGQEIVKIDEPLRYMDQPSRDGLSIDRADQYNDGLDVHFSSGVFNRLFFLMSTTPNWDTRKAFDVMVKANMDYWVPNTTFDEAGCGVLQATHDLGFSVDDVKKALDTVMVAYSSCQENIS</sequence>
<dbReference type="Gene3D" id="3.10.450.490">
    <property type="match status" value="1"/>
</dbReference>
<keyword evidence="6 10" id="KW-0862">Zinc</keyword>
<dbReference type="Gene3D" id="3.10.170.10">
    <property type="match status" value="1"/>
</dbReference>
<dbReference type="Gene3D" id="3.10.450.40">
    <property type="match status" value="1"/>
</dbReference>
<evidence type="ECO:0000313" key="15">
    <source>
        <dbReference type="Proteomes" id="UP000054725"/>
    </source>
</evidence>
<evidence type="ECO:0000256" key="8">
    <source>
        <dbReference type="ARBA" id="ARBA00023145"/>
    </source>
</evidence>
<feature type="active site" evidence="9">
    <location>
        <position position="384"/>
    </location>
</feature>
<feature type="chain" id="PRO_5023046142" description="Neutral metalloproteinase" evidence="10">
    <location>
        <begin position="25"/>
        <end position="548"/>
    </location>
</feature>
<evidence type="ECO:0000256" key="9">
    <source>
        <dbReference type="PIRSR" id="PIRSR623612-1"/>
    </source>
</evidence>
<keyword evidence="5 10" id="KW-0378">Hydrolase</keyword>
<evidence type="ECO:0000259" key="12">
    <source>
        <dbReference type="Pfam" id="PF02868"/>
    </source>
</evidence>
<dbReference type="PATRIC" id="fig|45070.6.peg.433"/>
<evidence type="ECO:0000256" key="1">
    <source>
        <dbReference type="ARBA" id="ARBA00009388"/>
    </source>
</evidence>
<organism evidence="14 15">
    <name type="scientific">Legionella nautarum</name>
    <dbReference type="NCBI Taxonomy" id="45070"/>
    <lineage>
        <taxon>Bacteria</taxon>
        <taxon>Pseudomonadati</taxon>
        <taxon>Pseudomonadota</taxon>
        <taxon>Gammaproteobacteria</taxon>
        <taxon>Legionellales</taxon>
        <taxon>Legionellaceae</taxon>
        <taxon>Legionella</taxon>
    </lineage>
</organism>
<keyword evidence="8" id="KW-0865">Zymogen</keyword>
<keyword evidence="15" id="KW-1185">Reference proteome</keyword>
<dbReference type="EC" id="3.4.24.-" evidence="10"/>
<dbReference type="GO" id="GO:0006508">
    <property type="term" value="P:proteolysis"/>
    <property type="evidence" value="ECO:0007669"/>
    <property type="project" value="UniProtKB-KW"/>
</dbReference>
<name>A0A0W0X2V5_9GAMM</name>
<dbReference type="RefSeq" id="WP_058503489.1">
    <property type="nucleotide sequence ID" value="NZ_CAAAIF010000005.1"/>
</dbReference>
<feature type="signal peptide" evidence="10">
    <location>
        <begin position="1"/>
        <end position="24"/>
    </location>
</feature>
<feature type="domain" description="Peptidase M4 C-terminal" evidence="12">
    <location>
        <begin position="394"/>
        <end position="538"/>
    </location>
</feature>
<evidence type="ECO:0000313" key="14">
    <source>
        <dbReference type="EMBL" id="KTD38917.1"/>
    </source>
</evidence>
<dbReference type="InterPro" id="IPR027268">
    <property type="entry name" value="Peptidase_M4/M1_CTD_sf"/>
</dbReference>
<comment type="subcellular location">
    <subcellularLocation>
        <location evidence="10">Secreted</location>
    </subcellularLocation>
</comment>
<dbReference type="GO" id="GO:0004222">
    <property type="term" value="F:metalloendopeptidase activity"/>
    <property type="evidence" value="ECO:0007669"/>
    <property type="project" value="UniProtKB-UniRule"/>
</dbReference>
<reference evidence="14 15" key="1">
    <citation type="submission" date="2015-11" db="EMBL/GenBank/DDBJ databases">
        <title>Genomic analysis of 38 Legionella species identifies large and diverse effector repertoires.</title>
        <authorList>
            <person name="Burstein D."/>
            <person name="Amaro F."/>
            <person name="Zusman T."/>
            <person name="Lifshitz Z."/>
            <person name="Cohen O."/>
            <person name="Gilbert J.A."/>
            <person name="Pupko T."/>
            <person name="Shuman H.A."/>
            <person name="Segal G."/>
        </authorList>
    </citation>
    <scope>NUCLEOTIDE SEQUENCE [LARGE SCALE GENOMIC DNA]</scope>
    <source>
        <strain evidence="14 15">ATCC 49506</strain>
    </source>
</reference>
<dbReference type="InterPro" id="IPR023612">
    <property type="entry name" value="Peptidase_M4"/>
</dbReference>
<dbReference type="GO" id="GO:0046872">
    <property type="term" value="F:metal ion binding"/>
    <property type="evidence" value="ECO:0007669"/>
    <property type="project" value="UniProtKB-UniRule"/>
</dbReference>
<dbReference type="Pfam" id="PF07504">
    <property type="entry name" value="FTP"/>
    <property type="match status" value="1"/>
</dbReference>
<keyword evidence="3" id="KW-0479">Metal-binding</keyword>
<comment type="similarity">
    <text evidence="1 10">Belongs to the peptidase M4 family.</text>
</comment>
<keyword evidence="10" id="KW-0964">Secreted</keyword>
<dbReference type="PANTHER" id="PTHR33794">
    <property type="entry name" value="BACILLOLYSIN"/>
    <property type="match status" value="1"/>
</dbReference>
<evidence type="ECO:0000256" key="7">
    <source>
        <dbReference type="ARBA" id="ARBA00023049"/>
    </source>
</evidence>
<dbReference type="AlphaFoldDB" id="A0A0W0X2V5"/>
<dbReference type="CDD" id="cd09597">
    <property type="entry name" value="M4_TLP"/>
    <property type="match status" value="1"/>
</dbReference>
<proteinExistence type="inferred from homology"/>
<dbReference type="Pfam" id="PF01447">
    <property type="entry name" value="Peptidase_M4"/>
    <property type="match status" value="1"/>
</dbReference>
<dbReference type="PANTHER" id="PTHR33794:SF1">
    <property type="entry name" value="BACILLOLYSIN"/>
    <property type="match status" value="1"/>
</dbReference>
<evidence type="ECO:0000256" key="2">
    <source>
        <dbReference type="ARBA" id="ARBA00022670"/>
    </source>
</evidence>
<feature type="domain" description="FTP" evidence="13">
    <location>
        <begin position="58"/>
        <end position="94"/>
    </location>
</feature>
<comment type="caution">
    <text evidence="14">The sequence shown here is derived from an EMBL/GenBank/DDBJ whole genome shotgun (WGS) entry which is preliminary data.</text>
</comment>
<dbReference type="GO" id="GO:0005576">
    <property type="term" value="C:extracellular region"/>
    <property type="evidence" value="ECO:0007669"/>
    <property type="project" value="UniProtKB-SubCell"/>
</dbReference>
<dbReference type="Proteomes" id="UP000054725">
    <property type="component" value="Unassembled WGS sequence"/>
</dbReference>
<keyword evidence="2 10" id="KW-0645">Protease</keyword>
<dbReference type="NCBIfam" id="NF045902">
    <property type="entry name" value="MetaloprotProALeg"/>
    <property type="match status" value="1"/>
</dbReference>
<evidence type="ECO:0000256" key="10">
    <source>
        <dbReference type="RuleBase" id="RU366073"/>
    </source>
</evidence>
<keyword evidence="7 10" id="KW-0482">Metalloprotease</keyword>
<dbReference type="InterPro" id="IPR001570">
    <property type="entry name" value="Peptidase_M4_C_domain"/>
</dbReference>
<feature type="active site" description="Proton donor" evidence="9">
    <location>
        <position position="466"/>
    </location>
</feature>
<dbReference type="STRING" id="45070.Lnau_0411"/>
<dbReference type="Gene3D" id="1.10.390.10">
    <property type="entry name" value="Neutral Protease Domain 2"/>
    <property type="match status" value="1"/>
</dbReference>
<accession>A0A0W0X2V5</accession>
<dbReference type="Pfam" id="PF02868">
    <property type="entry name" value="Peptidase_M4_C"/>
    <property type="match status" value="1"/>
</dbReference>
<evidence type="ECO:0000259" key="11">
    <source>
        <dbReference type="Pfam" id="PF01447"/>
    </source>
</evidence>
<feature type="domain" description="Peptidase M4" evidence="11">
    <location>
        <begin position="230"/>
        <end position="391"/>
    </location>
</feature>